<name>A0AAV5WKY4_9BILA</name>
<accession>A0AAV5WKY4</accession>
<dbReference type="AlphaFoldDB" id="A0AAV5WKY4"/>
<reference evidence="1" key="1">
    <citation type="submission" date="2023-10" db="EMBL/GenBank/DDBJ databases">
        <title>Genome assembly of Pristionchus species.</title>
        <authorList>
            <person name="Yoshida K."/>
            <person name="Sommer R.J."/>
        </authorList>
    </citation>
    <scope>NUCLEOTIDE SEQUENCE</scope>
    <source>
        <strain evidence="1">RS5133</strain>
    </source>
</reference>
<evidence type="ECO:0000313" key="1">
    <source>
        <dbReference type="EMBL" id="GMT30958.1"/>
    </source>
</evidence>
<evidence type="ECO:0000313" key="2">
    <source>
        <dbReference type="Proteomes" id="UP001432322"/>
    </source>
</evidence>
<proteinExistence type="predicted"/>
<sequence>RLTPHSVYAVLNFQLLGIKGVEIAHSITLPLPSLHLFSPLRISNSTMCMNNRPHSLIRRSVVDTCDCSKLRPLINLDAHIVTTSDPFRPTLRRAVISDNKNASTFTSLNLTAAGSKIHLNITHNDGSSAIFVLESDDVDDVIIRWNERVLIDLVGLQSPTKVEHYGRVHSISVE</sequence>
<comment type="caution">
    <text evidence="1">The sequence shown here is derived from an EMBL/GenBank/DDBJ whole genome shotgun (WGS) entry which is preliminary data.</text>
</comment>
<keyword evidence="2" id="KW-1185">Reference proteome</keyword>
<feature type="non-terminal residue" evidence="1">
    <location>
        <position position="1"/>
    </location>
</feature>
<gene>
    <name evidence="1" type="ORF">PFISCL1PPCAC_22255</name>
</gene>
<dbReference type="EMBL" id="BTSY01000005">
    <property type="protein sequence ID" value="GMT30958.1"/>
    <property type="molecule type" value="Genomic_DNA"/>
</dbReference>
<organism evidence="1 2">
    <name type="scientific">Pristionchus fissidentatus</name>
    <dbReference type="NCBI Taxonomy" id="1538716"/>
    <lineage>
        <taxon>Eukaryota</taxon>
        <taxon>Metazoa</taxon>
        <taxon>Ecdysozoa</taxon>
        <taxon>Nematoda</taxon>
        <taxon>Chromadorea</taxon>
        <taxon>Rhabditida</taxon>
        <taxon>Rhabditina</taxon>
        <taxon>Diplogasteromorpha</taxon>
        <taxon>Diplogasteroidea</taxon>
        <taxon>Neodiplogasteridae</taxon>
        <taxon>Pristionchus</taxon>
    </lineage>
</organism>
<dbReference type="Proteomes" id="UP001432322">
    <property type="component" value="Unassembled WGS sequence"/>
</dbReference>
<protein>
    <submittedName>
        <fullName evidence="1">Uncharacterized protein</fullName>
    </submittedName>
</protein>